<dbReference type="PIR" id="G72674">
    <property type="entry name" value="G72674"/>
</dbReference>
<dbReference type="AlphaFoldDB" id="Q9YDU8"/>
<evidence type="ECO:0000313" key="1">
    <source>
        <dbReference type="EMBL" id="BAA79799.2"/>
    </source>
</evidence>
<dbReference type="Proteomes" id="UP000002518">
    <property type="component" value="Chromosome"/>
</dbReference>
<keyword evidence="2" id="KW-1185">Reference proteome</keyword>
<reference evidence="1 2" key="1">
    <citation type="journal article" date="1999" name="DNA Res.">
        <title>Complete genome sequence of an aerobic hyper-thermophilic crenarchaeon, Aeropyrum pernix K1.</title>
        <authorList>
            <person name="Kawarabayasi Y."/>
            <person name="Hino Y."/>
            <person name="Horikawa H."/>
            <person name="Yamazaki S."/>
            <person name="Haikawa Y."/>
            <person name="Jin-no K."/>
            <person name="Takahashi M."/>
            <person name="Sekine M."/>
            <person name="Baba S."/>
            <person name="Ankai A."/>
            <person name="Kosugi H."/>
            <person name="Hosoyama A."/>
            <person name="Fukui S."/>
            <person name="Nagai Y."/>
            <person name="Nishijima K."/>
            <person name="Nakazawa H."/>
            <person name="Takamiya M."/>
            <person name="Masuda S."/>
            <person name="Funahashi T."/>
            <person name="Tanaka T."/>
            <person name="Kudoh Y."/>
            <person name="Yamazaki J."/>
            <person name="Kushida N."/>
            <person name="Oguchi A."/>
            <person name="Aoki K."/>
            <person name="Kubota K."/>
            <person name="Nakamura Y."/>
            <person name="Nomura N."/>
            <person name="Sako Y."/>
            <person name="Kikuchi H."/>
        </authorList>
    </citation>
    <scope>NUCLEOTIDE SEQUENCE [LARGE SCALE GENOMIC DNA]</scope>
    <source>
        <strain evidence="2">ATCC 700893 / DSM 11879 / JCM 9820 / NBRC 100138 / K1</strain>
    </source>
</reference>
<dbReference type="EnsemblBacteria" id="BAA79799">
    <property type="protein sequence ID" value="BAA79799"/>
    <property type="gene ID" value="APE_0820.1"/>
</dbReference>
<name>Q9YDU8_AERPE</name>
<accession>Q9YDU8</accession>
<evidence type="ECO:0000313" key="2">
    <source>
        <dbReference type="Proteomes" id="UP000002518"/>
    </source>
</evidence>
<dbReference type="KEGG" id="ape:APE_0820.1"/>
<dbReference type="STRING" id="272557.APE_0820.1"/>
<proteinExistence type="predicted"/>
<organism evidence="1 2">
    <name type="scientific">Aeropyrum pernix (strain ATCC 700893 / DSM 11879 / JCM 9820 / NBRC 100138 / K1)</name>
    <dbReference type="NCBI Taxonomy" id="272557"/>
    <lineage>
        <taxon>Archaea</taxon>
        <taxon>Thermoproteota</taxon>
        <taxon>Thermoprotei</taxon>
        <taxon>Desulfurococcales</taxon>
        <taxon>Desulfurococcaceae</taxon>
        <taxon>Aeropyrum</taxon>
    </lineage>
</organism>
<gene>
    <name evidence="1" type="ordered locus">APE_0820.1</name>
</gene>
<dbReference type="EMBL" id="BA000002">
    <property type="protein sequence ID" value="BAA79799.2"/>
    <property type="molecule type" value="Genomic_DNA"/>
</dbReference>
<dbReference type="GeneID" id="1444922"/>
<protein>
    <submittedName>
        <fullName evidence="1">Uncharacterized protein</fullName>
    </submittedName>
</protein>
<dbReference type="RefSeq" id="WP_010865997.1">
    <property type="nucleotide sequence ID" value="NC_000854.2"/>
</dbReference>
<sequence>MDVEYQRLYGIEFRVKGVRGLYGDGRFGKAMAIAAFLRTLSVLWFMPRGMRPHVEVSKDFGDVWLEWSGEGERRVYIEFMLCGEGCEYDAEGVLEMVGFDSKTFRSLLNAFLKEARLRSLQATAPQGVG</sequence>